<dbReference type="InterPro" id="IPR047658">
    <property type="entry name" value="IS4-like_transpos"/>
</dbReference>
<dbReference type="InterPro" id="IPR047768">
    <property type="entry name" value="Tn5p-like"/>
</dbReference>
<dbReference type="Gene3D" id="3.90.350.10">
    <property type="entry name" value="Transposase Inhibitor Protein From Tn5, Chain A, domain 1"/>
    <property type="match status" value="1"/>
</dbReference>
<dbReference type="InterPro" id="IPR012337">
    <property type="entry name" value="RNaseH-like_sf"/>
</dbReference>
<name>A0A7Z9BPF2_9CYAN</name>
<reference evidence="2" key="1">
    <citation type="submission" date="2019-10" db="EMBL/GenBank/DDBJ databases">
        <authorList>
            <consortium name="Genoscope - CEA"/>
            <person name="William W."/>
        </authorList>
    </citation>
    <scope>NUCLEOTIDE SEQUENCE [LARGE SCALE GENOMIC DNA]</scope>
    <source>
        <strain evidence="2">BBR_PRJEB10992</strain>
    </source>
</reference>
<dbReference type="NCBIfam" id="NF033591">
    <property type="entry name" value="transpos_IS4_2"/>
    <property type="match status" value="1"/>
</dbReference>
<dbReference type="Proteomes" id="UP000184550">
    <property type="component" value="Unassembled WGS sequence"/>
</dbReference>
<proteinExistence type="predicted"/>
<accession>A0A7Z9BPF2</accession>
<dbReference type="Pfam" id="PF01609">
    <property type="entry name" value="DDE_Tnp_1"/>
    <property type="match status" value="1"/>
</dbReference>
<feature type="domain" description="Transposase IS4-like" evidence="1">
    <location>
        <begin position="5"/>
        <end position="153"/>
    </location>
</feature>
<dbReference type="InterPro" id="IPR002559">
    <property type="entry name" value="Transposase_11"/>
</dbReference>
<organism evidence="2 3">
    <name type="scientific">Planktothrix serta PCC 8927</name>
    <dbReference type="NCBI Taxonomy" id="671068"/>
    <lineage>
        <taxon>Bacteria</taxon>
        <taxon>Bacillati</taxon>
        <taxon>Cyanobacteriota</taxon>
        <taxon>Cyanophyceae</taxon>
        <taxon>Oscillatoriophycideae</taxon>
        <taxon>Oscillatoriales</taxon>
        <taxon>Microcoleaceae</taxon>
        <taxon>Planktothrix</taxon>
    </lineage>
</organism>
<dbReference type="AlphaFoldDB" id="A0A7Z9BPF2"/>
<sequence length="236" mass="27506">MKDYEIILLGDREFGSVKLGQWLCQQQVKFVLRIKQERYIQSDGEDYTRLSELGLLPGTRFYLRGVKVTKQKGFGTFNIAAYWKRKYRGKAETEGWYLLTNLGDLQQSITAFKCRSGIEAMFKDCKTGGYNLEKTQASTQRLNKLILLIALAYSCAIFQGQAIKCKGIQKYIGRLKEEKRSQRRHSSFWIGLYGQSWIIGMEFFRDIVEELIQIRRNKLPFFQRGLRAMSLILSSF</sequence>
<evidence type="ECO:0000313" key="3">
    <source>
        <dbReference type="Proteomes" id="UP000184550"/>
    </source>
</evidence>
<protein>
    <submittedName>
        <fullName evidence="2">Transposase</fullName>
    </submittedName>
</protein>
<evidence type="ECO:0000259" key="1">
    <source>
        <dbReference type="Pfam" id="PF01609"/>
    </source>
</evidence>
<dbReference type="PANTHER" id="PTHR37319:SF1">
    <property type="entry name" value="TRANSPOSASE TN5 DIMERISATION DOMAIN-CONTAINING PROTEIN"/>
    <property type="match status" value="1"/>
</dbReference>
<dbReference type="GO" id="GO:0003677">
    <property type="term" value="F:DNA binding"/>
    <property type="evidence" value="ECO:0007669"/>
    <property type="project" value="InterPro"/>
</dbReference>
<gene>
    <name evidence="2" type="ORF">PL8927_60012</name>
</gene>
<keyword evidence="3" id="KW-1185">Reference proteome</keyword>
<evidence type="ECO:0000313" key="2">
    <source>
        <dbReference type="EMBL" id="VXD17390.1"/>
    </source>
</evidence>
<dbReference type="GO" id="GO:0006313">
    <property type="term" value="P:DNA transposition"/>
    <property type="evidence" value="ECO:0007669"/>
    <property type="project" value="InterPro"/>
</dbReference>
<dbReference type="PANTHER" id="PTHR37319">
    <property type="entry name" value="TRANSPOSASE"/>
    <property type="match status" value="1"/>
</dbReference>
<dbReference type="GO" id="GO:0004803">
    <property type="term" value="F:transposase activity"/>
    <property type="evidence" value="ECO:0007669"/>
    <property type="project" value="InterPro"/>
</dbReference>
<comment type="caution">
    <text evidence="2">The sequence shown here is derived from an EMBL/GenBank/DDBJ whole genome shotgun (WGS) entry which is preliminary data.</text>
</comment>
<dbReference type="SUPFAM" id="SSF53098">
    <property type="entry name" value="Ribonuclease H-like"/>
    <property type="match status" value="1"/>
</dbReference>
<dbReference type="EMBL" id="CZCU02000135">
    <property type="protein sequence ID" value="VXD17390.1"/>
    <property type="molecule type" value="Genomic_DNA"/>
</dbReference>